<comment type="caution">
    <text evidence="1">The sequence shown here is derived from an EMBL/GenBank/DDBJ whole genome shotgun (WGS) entry which is preliminary data.</text>
</comment>
<reference evidence="1" key="2">
    <citation type="journal article" date="2022" name="New Phytol.">
        <title>Evolutionary transition to the ectomycorrhizal habit in the genomes of a hyperdiverse lineage of mushroom-forming fungi.</title>
        <authorList>
            <person name="Looney B."/>
            <person name="Miyauchi S."/>
            <person name="Morin E."/>
            <person name="Drula E."/>
            <person name="Courty P.E."/>
            <person name="Kohler A."/>
            <person name="Kuo A."/>
            <person name="LaButti K."/>
            <person name="Pangilinan J."/>
            <person name="Lipzen A."/>
            <person name="Riley R."/>
            <person name="Andreopoulos W."/>
            <person name="He G."/>
            <person name="Johnson J."/>
            <person name="Nolan M."/>
            <person name="Tritt A."/>
            <person name="Barry K.W."/>
            <person name="Grigoriev I.V."/>
            <person name="Nagy L.G."/>
            <person name="Hibbett D."/>
            <person name="Henrissat B."/>
            <person name="Matheny P.B."/>
            <person name="Labbe J."/>
            <person name="Martin F.M."/>
        </authorList>
    </citation>
    <scope>NUCLEOTIDE SEQUENCE</scope>
    <source>
        <strain evidence="1">EC-137</strain>
    </source>
</reference>
<protein>
    <submittedName>
        <fullName evidence="1">Uncharacterized protein</fullName>
    </submittedName>
</protein>
<keyword evidence="2" id="KW-1185">Reference proteome</keyword>
<dbReference type="Proteomes" id="UP000814128">
    <property type="component" value="Unassembled WGS sequence"/>
</dbReference>
<evidence type="ECO:0000313" key="1">
    <source>
        <dbReference type="EMBL" id="KAI0032501.1"/>
    </source>
</evidence>
<dbReference type="EMBL" id="MU273544">
    <property type="protein sequence ID" value="KAI0032501.1"/>
    <property type="molecule type" value="Genomic_DNA"/>
</dbReference>
<accession>A0ACB8QKZ3</accession>
<proteinExistence type="predicted"/>
<gene>
    <name evidence="1" type="ORF">K488DRAFT_49817</name>
</gene>
<reference evidence="1" key="1">
    <citation type="submission" date="2021-02" db="EMBL/GenBank/DDBJ databases">
        <authorList>
            <consortium name="DOE Joint Genome Institute"/>
            <person name="Ahrendt S."/>
            <person name="Looney B.P."/>
            <person name="Miyauchi S."/>
            <person name="Morin E."/>
            <person name="Drula E."/>
            <person name="Courty P.E."/>
            <person name="Chicoki N."/>
            <person name="Fauchery L."/>
            <person name="Kohler A."/>
            <person name="Kuo A."/>
            <person name="Labutti K."/>
            <person name="Pangilinan J."/>
            <person name="Lipzen A."/>
            <person name="Riley R."/>
            <person name="Andreopoulos W."/>
            <person name="He G."/>
            <person name="Johnson J."/>
            <person name="Barry K.W."/>
            <person name="Grigoriev I.V."/>
            <person name="Nagy L."/>
            <person name="Hibbett D."/>
            <person name="Henrissat B."/>
            <person name="Matheny P.B."/>
            <person name="Labbe J."/>
            <person name="Martin F."/>
        </authorList>
    </citation>
    <scope>NUCLEOTIDE SEQUENCE</scope>
    <source>
        <strain evidence="1">EC-137</strain>
    </source>
</reference>
<name>A0ACB8QKZ3_9AGAM</name>
<evidence type="ECO:0000313" key="2">
    <source>
        <dbReference type="Proteomes" id="UP000814128"/>
    </source>
</evidence>
<organism evidence="1 2">
    <name type="scientific">Vararia minispora EC-137</name>
    <dbReference type="NCBI Taxonomy" id="1314806"/>
    <lineage>
        <taxon>Eukaryota</taxon>
        <taxon>Fungi</taxon>
        <taxon>Dikarya</taxon>
        <taxon>Basidiomycota</taxon>
        <taxon>Agaricomycotina</taxon>
        <taxon>Agaricomycetes</taxon>
        <taxon>Russulales</taxon>
        <taxon>Lachnocladiaceae</taxon>
        <taxon>Vararia</taxon>
    </lineage>
</organism>
<sequence length="376" mass="40003">MSDHEKKQKLALAIVDFLNQSIRDGTIKEDDKDGVEIAVQCIGEAFGVDVSNKDQVNKLSITPATLPSIFDLFLKTRDRLGSTSSASTSKSTPAPAAPAAPTEEDKATAEKLKQDGNGLMTRKDYDKAIDAYTAAIAKDPTNPIYFSNRAAAYSSKQDHLSAIADAERAIALNSGFAKAYSRLGHAHYCIGDYPAAADAYRRGLEIEPSNASMKNGLANAEERVRAESGITEPTSASASTPPAAGAGAGAGAGGMAGMADMLRGLGGGAGGMPDMASLLQNPMMMQMAQQMMANGGLERLMGNPSVANMMNRMRNGGEMPSLSELMADPTLRDMYTVTVSRHRHVLTSRTQGKPVYRLRRWCSAGQRLMSLSSDVW</sequence>